<evidence type="ECO:0000313" key="3">
    <source>
        <dbReference type="EMBL" id="TGD76111.1"/>
    </source>
</evidence>
<feature type="transmembrane region" description="Helical" evidence="1">
    <location>
        <begin position="35"/>
        <end position="53"/>
    </location>
</feature>
<feature type="transmembrane region" description="Helical" evidence="1">
    <location>
        <begin position="92"/>
        <end position="110"/>
    </location>
</feature>
<dbReference type="InterPro" id="IPR052372">
    <property type="entry name" value="YpjD/HemX"/>
</dbReference>
<keyword evidence="4" id="KW-1185">Reference proteome</keyword>
<dbReference type="GO" id="GO:0017004">
    <property type="term" value="P:cytochrome complex assembly"/>
    <property type="evidence" value="ECO:0007669"/>
    <property type="project" value="InterPro"/>
</dbReference>
<sequence>MSAALLAPVAALLYLAATGLHLFDVSRQRHTLSRGVKLLGGAALLAHAVVAVTSVEGSGGLHLGFYKISALMFLAINLTCVVMLTWRPLQNLLVILFPLSALSVLVSEFAPDTEVISRDLPPGMVVHIASSIFAYAVLTLAAAQSALVSVQDYQLRHRHTRGIVQLLPPLQRMESMLFELLWLGVLLLTVSIVTGFLFVDDLFAQHLVHKTTLSIVAWLLFSVLLWGHRQLGWRSQTAVRLTLAGFIALMLAFFGSKLVLELILHRV</sequence>
<dbReference type="EMBL" id="SRLE01000001">
    <property type="protein sequence ID" value="TGD76111.1"/>
    <property type="molecule type" value="Genomic_DNA"/>
</dbReference>
<proteinExistence type="predicted"/>
<reference evidence="3 4" key="1">
    <citation type="submission" date="2019-04" db="EMBL/GenBank/DDBJ databases">
        <title>Taxonomy of novel Haliea sp. from mangrove soil of West Coast of India.</title>
        <authorList>
            <person name="Verma A."/>
            <person name="Kumar P."/>
            <person name="Krishnamurthi S."/>
        </authorList>
    </citation>
    <scope>NUCLEOTIDE SEQUENCE [LARGE SCALE GENOMIC DNA]</scope>
    <source>
        <strain evidence="3 4">SAOS-164</strain>
    </source>
</reference>
<dbReference type="GO" id="GO:0020037">
    <property type="term" value="F:heme binding"/>
    <property type="evidence" value="ECO:0007669"/>
    <property type="project" value="InterPro"/>
</dbReference>
<feature type="transmembrane region" description="Helical" evidence="1">
    <location>
        <begin position="239"/>
        <end position="260"/>
    </location>
</feature>
<evidence type="ECO:0000256" key="1">
    <source>
        <dbReference type="SAM" id="Phobius"/>
    </source>
</evidence>
<dbReference type="OrthoDB" id="9780793at2"/>
<feature type="domain" description="Cytochrome c assembly protein" evidence="2">
    <location>
        <begin position="44"/>
        <end position="263"/>
    </location>
</feature>
<dbReference type="PANTHER" id="PTHR38034">
    <property type="entry name" value="INNER MEMBRANE PROTEIN YPJD"/>
    <property type="match status" value="1"/>
</dbReference>
<keyword evidence="1" id="KW-0812">Transmembrane</keyword>
<dbReference type="Proteomes" id="UP000298050">
    <property type="component" value="Unassembled WGS sequence"/>
</dbReference>
<feature type="transmembrane region" description="Helical" evidence="1">
    <location>
        <begin position="125"/>
        <end position="148"/>
    </location>
</feature>
<feature type="transmembrane region" description="Helical" evidence="1">
    <location>
        <begin position="211"/>
        <end position="227"/>
    </location>
</feature>
<dbReference type="PANTHER" id="PTHR38034:SF1">
    <property type="entry name" value="INNER MEMBRANE PROTEIN YPJD"/>
    <property type="match status" value="1"/>
</dbReference>
<evidence type="ECO:0000313" key="4">
    <source>
        <dbReference type="Proteomes" id="UP000298050"/>
    </source>
</evidence>
<keyword evidence="1" id="KW-0472">Membrane</keyword>
<dbReference type="AlphaFoldDB" id="A0A4Z0M9A5"/>
<dbReference type="Pfam" id="PF01578">
    <property type="entry name" value="Cytochrom_C_asm"/>
    <property type="match status" value="1"/>
</dbReference>
<feature type="transmembrane region" description="Helical" evidence="1">
    <location>
        <begin position="65"/>
        <end position="85"/>
    </location>
</feature>
<protein>
    <submittedName>
        <fullName evidence="3">Cytochrome C biogenesis protein</fullName>
    </submittedName>
</protein>
<accession>A0A4Z0M9A5</accession>
<organism evidence="3 4">
    <name type="scientific">Mangrovimicrobium sediminis</name>
    <dbReference type="NCBI Taxonomy" id="2562682"/>
    <lineage>
        <taxon>Bacteria</taxon>
        <taxon>Pseudomonadati</taxon>
        <taxon>Pseudomonadota</taxon>
        <taxon>Gammaproteobacteria</taxon>
        <taxon>Cellvibrionales</taxon>
        <taxon>Halieaceae</taxon>
        <taxon>Mangrovimicrobium</taxon>
    </lineage>
</organism>
<evidence type="ECO:0000259" key="2">
    <source>
        <dbReference type="Pfam" id="PF01578"/>
    </source>
</evidence>
<dbReference type="InterPro" id="IPR002541">
    <property type="entry name" value="Cyt_c_assembly"/>
</dbReference>
<gene>
    <name evidence="3" type="ORF">E4634_00755</name>
</gene>
<feature type="transmembrane region" description="Helical" evidence="1">
    <location>
        <begin position="180"/>
        <end position="199"/>
    </location>
</feature>
<dbReference type="GO" id="GO:0005886">
    <property type="term" value="C:plasma membrane"/>
    <property type="evidence" value="ECO:0007669"/>
    <property type="project" value="TreeGrafter"/>
</dbReference>
<name>A0A4Z0M9A5_9GAMM</name>
<dbReference type="RefSeq" id="WP_135440688.1">
    <property type="nucleotide sequence ID" value="NZ_SRLE01000001.1"/>
</dbReference>
<feature type="transmembrane region" description="Helical" evidence="1">
    <location>
        <begin position="6"/>
        <end position="23"/>
    </location>
</feature>
<keyword evidence="1" id="KW-1133">Transmembrane helix</keyword>
<comment type="caution">
    <text evidence="3">The sequence shown here is derived from an EMBL/GenBank/DDBJ whole genome shotgun (WGS) entry which is preliminary data.</text>
</comment>